<reference evidence="2 3" key="1">
    <citation type="submission" date="2016-11" db="EMBL/GenBank/DDBJ databases">
        <authorList>
            <person name="Jaros S."/>
            <person name="Januszkiewicz K."/>
            <person name="Wedrychowicz H."/>
        </authorList>
    </citation>
    <scope>NUCLEOTIDE SEQUENCE [LARGE SCALE GENOMIC DNA]</scope>
    <source>
        <strain evidence="2 3">DSM 27063</strain>
    </source>
</reference>
<protein>
    <submittedName>
        <fullName evidence="2">Predicted ATPase, AAA+ ATPase superfamily</fullName>
    </submittedName>
</protein>
<dbReference type="EMBL" id="FQZE01000016">
    <property type="protein sequence ID" value="SHJ32133.1"/>
    <property type="molecule type" value="Genomic_DNA"/>
</dbReference>
<dbReference type="InterPro" id="IPR011579">
    <property type="entry name" value="ATPase_dom"/>
</dbReference>
<dbReference type="GO" id="GO:0005524">
    <property type="term" value="F:ATP binding"/>
    <property type="evidence" value="ECO:0007669"/>
    <property type="project" value="InterPro"/>
</dbReference>
<dbReference type="Gene3D" id="3.40.50.300">
    <property type="entry name" value="P-loop containing nucleotide triphosphate hydrolases"/>
    <property type="match status" value="1"/>
</dbReference>
<dbReference type="Proteomes" id="UP000184050">
    <property type="component" value="Unassembled WGS sequence"/>
</dbReference>
<proteinExistence type="predicted"/>
<evidence type="ECO:0000313" key="2">
    <source>
        <dbReference type="EMBL" id="SHJ32133.1"/>
    </source>
</evidence>
<name>A0A1M6ICJ1_9BACT</name>
<dbReference type="RefSeq" id="WP_139279550.1">
    <property type="nucleotide sequence ID" value="NZ_FQZE01000016.1"/>
</dbReference>
<keyword evidence="3" id="KW-1185">Reference proteome</keyword>
<evidence type="ECO:0000313" key="3">
    <source>
        <dbReference type="Proteomes" id="UP000184050"/>
    </source>
</evidence>
<dbReference type="AlphaFoldDB" id="A0A1M6ICJ1"/>
<dbReference type="InterPro" id="IPR027417">
    <property type="entry name" value="P-loop_NTPase"/>
</dbReference>
<sequence length="372" mass="43483">MVKLKVGNPVTGKNFIGREEEIKYIIQLLQLGQNIVLIAPRRYGKTSLVLEILSKIHEQNQYTSFIDFFSVPSLKILSSQITESVLKNRRLDKIFAKTKNSALAMIQNLKMKAAIEDFEFIIEFSNQKENDWELLEKSIDFIDHFPEKYGLNMVCAFDEFGDVKKLDGNKIVKLFRSRLQRHKNSTYIFSGSYESVMSGLFIEQKAPFYRFARIIHLGKIGKNKFLKFYKSQLDAQKINYDEKLLTKILDFTDGHPYYSQLALQEIIIYNALNNKNPDFKEIIDSMLNAEKNYLEKSWEELSKRKELLKTALVVAENNRNIYSSLKNSGINISRSLKSLTMNGMLIKKQTKYEFSDPLFKHWIEINVLRKYN</sequence>
<feature type="domain" description="ATPase" evidence="1">
    <location>
        <begin position="15"/>
        <end position="258"/>
    </location>
</feature>
<dbReference type="PANTHER" id="PTHR34301">
    <property type="entry name" value="DNA-BINDING PROTEIN-RELATED"/>
    <property type="match status" value="1"/>
</dbReference>
<organism evidence="2 3">
    <name type="scientific">Tangfeifania diversioriginum</name>
    <dbReference type="NCBI Taxonomy" id="1168035"/>
    <lineage>
        <taxon>Bacteria</taxon>
        <taxon>Pseudomonadati</taxon>
        <taxon>Bacteroidota</taxon>
        <taxon>Bacteroidia</taxon>
        <taxon>Marinilabiliales</taxon>
        <taxon>Prolixibacteraceae</taxon>
        <taxon>Tangfeifania</taxon>
    </lineage>
</organism>
<gene>
    <name evidence="2" type="ORF">SAMN05444280_11645</name>
</gene>
<dbReference type="Pfam" id="PF01637">
    <property type="entry name" value="ATPase_2"/>
    <property type="match status" value="1"/>
</dbReference>
<dbReference type="OrthoDB" id="9805535at2"/>
<evidence type="ECO:0000259" key="1">
    <source>
        <dbReference type="Pfam" id="PF01637"/>
    </source>
</evidence>
<dbReference type="STRING" id="1168035.SAMN05444280_11645"/>
<dbReference type="PANTHER" id="PTHR34301:SF8">
    <property type="entry name" value="ATPASE DOMAIN-CONTAINING PROTEIN"/>
    <property type="match status" value="1"/>
</dbReference>
<accession>A0A1M6ICJ1</accession>
<dbReference type="SUPFAM" id="SSF52540">
    <property type="entry name" value="P-loop containing nucleoside triphosphate hydrolases"/>
    <property type="match status" value="1"/>
</dbReference>